<organism evidence="1 2">
    <name type="scientific">Dioscorea alata</name>
    <name type="common">Purple yam</name>
    <dbReference type="NCBI Taxonomy" id="55571"/>
    <lineage>
        <taxon>Eukaryota</taxon>
        <taxon>Viridiplantae</taxon>
        <taxon>Streptophyta</taxon>
        <taxon>Embryophyta</taxon>
        <taxon>Tracheophyta</taxon>
        <taxon>Spermatophyta</taxon>
        <taxon>Magnoliopsida</taxon>
        <taxon>Liliopsida</taxon>
        <taxon>Dioscoreales</taxon>
        <taxon>Dioscoreaceae</taxon>
        <taxon>Dioscorea</taxon>
    </lineage>
</organism>
<protein>
    <submittedName>
        <fullName evidence="1">E3 ubiquitin ligase protein</fullName>
    </submittedName>
</protein>
<evidence type="ECO:0000313" key="2">
    <source>
        <dbReference type="Proteomes" id="UP000827976"/>
    </source>
</evidence>
<sequence>MENSRNTGLRPGDEIPNPTSSSTTAGDESLPGSPPSPSSANPSSRLSQIDSDFEFACMLHELENSRNADISTEPGPGDENHGLTSSSSSITGGAESSPPLPGSSATSSSRLSQIDEDYAFACMLQQQEGVLMMLRNDGEFEDEQPSGEGGQEEGEVSTEELDAHPEQPGEALGRALDLFEAEVLQAALQLMSSSSLDEWRTMSQMIQPNLNFQGNQQYPDFNNPSYEELSALCEMVGSVNKGLSEDKIFSLPSISYKASENGSTDECVICLLNFEDGDSLVSLSCEHLYHCDCIRKWLLTNKACPICNAEVNFP</sequence>
<dbReference type="Proteomes" id="UP000827976">
    <property type="component" value="Chromosome 4"/>
</dbReference>
<evidence type="ECO:0000313" key="1">
    <source>
        <dbReference type="EMBL" id="KAH7687005.1"/>
    </source>
</evidence>
<gene>
    <name evidence="1" type="ORF">IHE45_04G141200</name>
</gene>
<comment type="caution">
    <text evidence="1">The sequence shown here is derived from an EMBL/GenBank/DDBJ whole genome shotgun (WGS) entry which is preliminary data.</text>
</comment>
<reference evidence="2" key="1">
    <citation type="journal article" date="2022" name="Nat. Commun.">
        <title>Chromosome evolution and the genetic basis of agronomically important traits in greater yam.</title>
        <authorList>
            <person name="Bredeson J.V."/>
            <person name="Lyons J.B."/>
            <person name="Oniyinde I.O."/>
            <person name="Okereke N.R."/>
            <person name="Kolade O."/>
            <person name="Nnabue I."/>
            <person name="Nwadili C.O."/>
            <person name="Hribova E."/>
            <person name="Parker M."/>
            <person name="Nwogha J."/>
            <person name="Shu S."/>
            <person name="Carlson J."/>
            <person name="Kariba R."/>
            <person name="Muthemba S."/>
            <person name="Knop K."/>
            <person name="Barton G.J."/>
            <person name="Sherwood A.V."/>
            <person name="Lopez-Montes A."/>
            <person name="Asiedu R."/>
            <person name="Jamnadass R."/>
            <person name="Muchugi A."/>
            <person name="Goodstein D."/>
            <person name="Egesi C.N."/>
            <person name="Featherston J."/>
            <person name="Asfaw A."/>
            <person name="Simpson G.G."/>
            <person name="Dolezel J."/>
            <person name="Hendre P.S."/>
            <person name="Van Deynze A."/>
            <person name="Kumar P.L."/>
            <person name="Obidiegwu J.E."/>
            <person name="Bhattacharjee R."/>
            <person name="Rokhsar D.S."/>
        </authorList>
    </citation>
    <scope>NUCLEOTIDE SEQUENCE [LARGE SCALE GENOMIC DNA]</scope>
    <source>
        <strain evidence="2">cv. TDa95/00328</strain>
    </source>
</reference>
<name>A0ACB7WGS3_DIOAL</name>
<accession>A0ACB7WGS3</accession>
<proteinExistence type="predicted"/>
<dbReference type="EMBL" id="CM037014">
    <property type="protein sequence ID" value="KAH7687005.1"/>
    <property type="molecule type" value="Genomic_DNA"/>
</dbReference>
<keyword evidence="2" id="KW-1185">Reference proteome</keyword>